<evidence type="ECO:0000256" key="7">
    <source>
        <dbReference type="ARBA" id="ARBA00023170"/>
    </source>
</evidence>
<evidence type="ECO:0000256" key="9">
    <source>
        <dbReference type="PROSITE-ProRule" id="PRU00124"/>
    </source>
</evidence>
<dbReference type="GO" id="GO:0016324">
    <property type="term" value="C:apical plasma membrane"/>
    <property type="evidence" value="ECO:0007669"/>
    <property type="project" value="TreeGrafter"/>
</dbReference>
<dbReference type="GO" id="GO:0006898">
    <property type="term" value="P:receptor-mediated endocytosis"/>
    <property type="evidence" value="ECO:0007669"/>
    <property type="project" value="TreeGrafter"/>
</dbReference>
<dbReference type="SUPFAM" id="SSF57424">
    <property type="entry name" value="LDL receptor-like module"/>
    <property type="match status" value="1"/>
</dbReference>
<keyword evidence="4" id="KW-1133">Transmembrane helix</keyword>
<evidence type="ECO:0000256" key="2">
    <source>
        <dbReference type="ARBA" id="ARBA00022692"/>
    </source>
</evidence>
<keyword evidence="6 9" id="KW-1015">Disulfide bond</keyword>
<evidence type="ECO:0000256" key="5">
    <source>
        <dbReference type="ARBA" id="ARBA00023136"/>
    </source>
</evidence>
<evidence type="ECO:0000313" key="10">
    <source>
        <dbReference type="EMBL" id="RZF40269.1"/>
    </source>
</evidence>
<keyword evidence="8" id="KW-0325">Glycoprotein</keyword>
<proteinExistence type="predicted"/>
<comment type="caution">
    <text evidence="9">Lacks conserved residue(s) required for the propagation of feature annotation.</text>
</comment>
<reference evidence="10 11" key="1">
    <citation type="journal article" date="2017" name="Gigascience">
        <title>Genome sequence of the small brown planthopper, Laodelphax striatellus.</title>
        <authorList>
            <person name="Zhu J."/>
            <person name="Jiang F."/>
            <person name="Wang X."/>
            <person name="Yang P."/>
            <person name="Bao Y."/>
            <person name="Zhao W."/>
            <person name="Wang W."/>
            <person name="Lu H."/>
            <person name="Wang Q."/>
            <person name="Cui N."/>
            <person name="Li J."/>
            <person name="Chen X."/>
            <person name="Luo L."/>
            <person name="Yu J."/>
            <person name="Kang L."/>
            <person name="Cui F."/>
        </authorList>
    </citation>
    <scope>NUCLEOTIDE SEQUENCE [LARGE SCALE GENOMIC DNA]</scope>
    <source>
        <strain evidence="10">Lst14</strain>
    </source>
</reference>
<sequence length="74" mass="8106">PDCSDGSDELGCDTHTCDTLTQFRCKSGSCIDKEMECNGEIDCKDGSDEHNNCNHVRTCSPQQITCDNGQCIDK</sequence>
<evidence type="ECO:0000256" key="3">
    <source>
        <dbReference type="ARBA" id="ARBA00022737"/>
    </source>
</evidence>
<keyword evidence="11" id="KW-1185">Reference proteome</keyword>
<gene>
    <name evidence="10" type="ORF">LSTR_LSTR015917</name>
</gene>
<dbReference type="Proteomes" id="UP000291343">
    <property type="component" value="Unassembled WGS sequence"/>
</dbReference>
<dbReference type="InterPro" id="IPR051221">
    <property type="entry name" value="LDLR-related"/>
</dbReference>
<dbReference type="Pfam" id="PF00057">
    <property type="entry name" value="Ldl_recept_a"/>
    <property type="match status" value="1"/>
</dbReference>
<comment type="subcellular location">
    <subcellularLocation>
        <location evidence="1">Membrane</location>
        <topology evidence="1">Single-pass membrane protein</topology>
    </subcellularLocation>
</comment>
<dbReference type="GO" id="GO:0042562">
    <property type="term" value="F:hormone binding"/>
    <property type="evidence" value="ECO:0007669"/>
    <property type="project" value="TreeGrafter"/>
</dbReference>
<keyword evidence="7" id="KW-0675">Receptor</keyword>
<dbReference type="GO" id="GO:0043235">
    <property type="term" value="C:receptor complex"/>
    <property type="evidence" value="ECO:0007669"/>
    <property type="project" value="TreeGrafter"/>
</dbReference>
<dbReference type="PRINTS" id="PR00261">
    <property type="entry name" value="LDLRECEPTOR"/>
</dbReference>
<dbReference type="InterPro" id="IPR023415">
    <property type="entry name" value="LDLR_class-A_CS"/>
</dbReference>
<name>A0A482X336_LAOST</name>
<dbReference type="OrthoDB" id="10006456at2759"/>
<dbReference type="InParanoid" id="A0A482X336"/>
<evidence type="ECO:0000256" key="4">
    <source>
        <dbReference type="ARBA" id="ARBA00022989"/>
    </source>
</evidence>
<feature type="disulfide bond" evidence="9">
    <location>
        <begin position="25"/>
        <end position="43"/>
    </location>
</feature>
<keyword evidence="2" id="KW-0812">Transmembrane</keyword>
<dbReference type="CDD" id="cd00112">
    <property type="entry name" value="LDLa"/>
    <property type="match status" value="1"/>
</dbReference>
<dbReference type="PROSITE" id="PS01209">
    <property type="entry name" value="LDLRA_1"/>
    <property type="match status" value="1"/>
</dbReference>
<dbReference type="Gene3D" id="4.10.400.10">
    <property type="entry name" value="Low-density Lipoprotein Receptor"/>
    <property type="match status" value="1"/>
</dbReference>
<keyword evidence="3" id="KW-0677">Repeat</keyword>
<evidence type="ECO:0000256" key="6">
    <source>
        <dbReference type="ARBA" id="ARBA00023157"/>
    </source>
</evidence>
<organism evidence="10 11">
    <name type="scientific">Laodelphax striatellus</name>
    <name type="common">Small brown planthopper</name>
    <name type="synonym">Delphax striatella</name>
    <dbReference type="NCBI Taxonomy" id="195883"/>
    <lineage>
        <taxon>Eukaryota</taxon>
        <taxon>Metazoa</taxon>
        <taxon>Ecdysozoa</taxon>
        <taxon>Arthropoda</taxon>
        <taxon>Hexapoda</taxon>
        <taxon>Insecta</taxon>
        <taxon>Pterygota</taxon>
        <taxon>Neoptera</taxon>
        <taxon>Paraneoptera</taxon>
        <taxon>Hemiptera</taxon>
        <taxon>Auchenorrhyncha</taxon>
        <taxon>Fulgoroidea</taxon>
        <taxon>Delphacidae</taxon>
        <taxon>Criomorphinae</taxon>
        <taxon>Laodelphax</taxon>
    </lineage>
</organism>
<feature type="non-terminal residue" evidence="10">
    <location>
        <position position="1"/>
    </location>
</feature>
<dbReference type="STRING" id="195883.A0A482X336"/>
<dbReference type="AlphaFoldDB" id="A0A482X336"/>
<evidence type="ECO:0000256" key="1">
    <source>
        <dbReference type="ARBA" id="ARBA00004167"/>
    </source>
</evidence>
<dbReference type="PANTHER" id="PTHR22722:SF14">
    <property type="entry name" value="MEGALIN, ISOFORM A"/>
    <property type="match status" value="1"/>
</dbReference>
<evidence type="ECO:0000313" key="11">
    <source>
        <dbReference type="Proteomes" id="UP000291343"/>
    </source>
</evidence>
<keyword evidence="5" id="KW-0472">Membrane</keyword>
<comment type="caution">
    <text evidence="10">The sequence shown here is derived from an EMBL/GenBank/DDBJ whole genome shotgun (WGS) entry which is preliminary data.</text>
</comment>
<dbReference type="PROSITE" id="PS50068">
    <property type="entry name" value="LDLRA_2"/>
    <property type="match status" value="1"/>
</dbReference>
<protein>
    <submittedName>
        <fullName evidence="10">Uncharacterized protein</fullName>
    </submittedName>
</protein>
<evidence type="ECO:0000256" key="8">
    <source>
        <dbReference type="ARBA" id="ARBA00023180"/>
    </source>
</evidence>
<feature type="non-terminal residue" evidence="10">
    <location>
        <position position="74"/>
    </location>
</feature>
<dbReference type="InterPro" id="IPR036055">
    <property type="entry name" value="LDL_receptor-like_sf"/>
</dbReference>
<dbReference type="SMART" id="SM00192">
    <property type="entry name" value="LDLa"/>
    <property type="match status" value="1"/>
</dbReference>
<dbReference type="EMBL" id="QKKF02018666">
    <property type="protein sequence ID" value="RZF40269.1"/>
    <property type="molecule type" value="Genomic_DNA"/>
</dbReference>
<dbReference type="SMR" id="A0A482X336"/>
<dbReference type="InterPro" id="IPR002172">
    <property type="entry name" value="LDrepeatLR_classA_rpt"/>
</dbReference>
<accession>A0A482X336</accession>
<dbReference type="PANTHER" id="PTHR22722">
    <property type="entry name" value="LOW-DENSITY LIPOPROTEIN RECEPTOR-RELATED PROTEIN 2-RELATED"/>
    <property type="match status" value="1"/>
</dbReference>